<gene>
    <name evidence="2" type="ORF">ZEAMMB73_Zm00001d049974</name>
</gene>
<organism evidence="2">
    <name type="scientific">Zea mays</name>
    <name type="common">Maize</name>
    <dbReference type="NCBI Taxonomy" id="4577"/>
    <lineage>
        <taxon>Eukaryota</taxon>
        <taxon>Viridiplantae</taxon>
        <taxon>Streptophyta</taxon>
        <taxon>Embryophyta</taxon>
        <taxon>Tracheophyta</taxon>
        <taxon>Spermatophyta</taxon>
        <taxon>Magnoliopsida</taxon>
        <taxon>Liliopsida</taxon>
        <taxon>Poales</taxon>
        <taxon>Poaceae</taxon>
        <taxon>PACMAD clade</taxon>
        <taxon>Panicoideae</taxon>
        <taxon>Andropogonodae</taxon>
        <taxon>Andropogoneae</taxon>
        <taxon>Tripsacinae</taxon>
        <taxon>Zea</taxon>
    </lineage>
</organism>
<reference evidence="2" key="1">
    <citation type="submission" date="2015-12" db="EMBL/GenBank/DDBJ databases">
        <title>Update maize B73 reference genome by single molecule sequencing technologies.</title>
        <authorList>
            <consortium name="Maize Genome Sequencing Project"/>
            <person name="Ware D."/>
        </authorList>
    </citation>
    <scope>NUCLEOTIDE SEQUENCE</scope>
    <source>
        <tissue evidence="2">Seedling</tissue>
    </source>
</reference>
<dbReference type="Gene3D" id="1.10.8.60">
    <property type="match status" value="1"/>
</dbReference>
<sequence length="109" mass="11716">MNVSLASDASLEDVASLTEGFTGADLAAILTDAGLAAIHELLDNQENGVPETEPCISKELLMSVTRKARPSTPADEKMRYDREFGEFVSSRKSISTKARESKGKKVTLA</sequence>
<name>A0A1D6PZ65_MAIZE</name>
<evidence type="ECO:0000259" key="1">
    <source>
        <dbReference type="Pfam" id="PF17862"/>
    </source>
</evidence>
<accession>A0A1D6PZ65</accession>
<dbReference type="Pfam" id="PF17862">
    <property type="entry name" value="AAA_lid_3"/>
    <property type="match status" value="1"/>
</dbReference>
<dbReference type="InterPro" id="IPR041569">
    <property type="entry name" value="AAA_lid_3"/>
</dbReference>
<feature type="domain" description="AAA ATPase AAA+ lid" evidence="1">
    <location>
        <begin position="8"/>
        <end position="45"/>
    </location>
</feature>
<dbReference type="ExpressionAtlas" id="A0A1D6PZ65">
    <property type="expression patterns" value="baseline and differential"/>
</dbReference>
<dbReference type="AlphaFoldDB" id="A0A1D6PZ65"/>
<dbReference type="EMBL" id="CM000780">
    <property type="protein sequence ID" value="AQK51693.1"/>
    <property type="molecule type" value="Genomic_DNA"/>
</dbReference>
<proteinExistence type="predicted"/>
<evidence type="ECO:0000313" key="2">
    <source>
        <dbReference type="EMBL" id="AQK51693.1"/>
    </source>
</evidence>
<protein>
    <submittedName>
        <fullName evidence="2">Peroxisome biogenesis protein 1</fullName>
    </submittedName>
</protein>